<dbReference type="Proteomes" id="UP000828390">
    <property type="component" value="Unassembled WGS sequence"/>
</dbReference>
<proteinExistence type="predicted"/>
<comment type="caution">
    <text evidence="1">The sequence shown here is derived from an EMBL/GenBank/DDBJ whole genome shotgun (WGS) entry which is preliminary data.</text>
</comment>
<evidence type="ECO:0000313" key="2">
    <source>
        <dbReference type="Proteomes" id="UP000828390"/>
    </source>
</evidence>
<dbReference type="EMBL" id="JAIWYP010000010">
    <property type="protein sequence ID" value="KAH3750995.1"/>
    <property type="molecule type" value="Genomic_DNA"/>
</dbReference>
<reference evidence="1" key="2">
    <citation type="submission" date="2020-11" db="EMBL/GenBank/DDBJ databases">
        <authorList>
            <person name="McCartney M.A."/>
            <person name="Auch B."/>
            <person name="Kono T."/>
            <person name="Mallez S."/>
            <person name="Becker A."/>
            <person name="Gohl D.M."/>
            <person name="Silverstein K.A.T."/>
            <person name="Koren S."/>
            <person name="Bechman K.B."/>
            <person name="Herman A."/>
            <person name="Abrahante J.E."/>
            <person name="Garbe J."/>
        </authorList>
    </citation>
    <scope>NUCLEOTIDE SEQUENCE</scope>
    <source>
        <strain evidence="1">Duluth1</strain>
        <tissue evidence="1">Whole animal</tissue>
    </source>
</reference>
<sequence>MVAERNKRRIDKMIVMIDFSFAFYRSICPSVYPSQTCPDISSGFFKTRFFNDQYQT</sequence>
<gene>
    <name evidence="1" type="ORF">DPMN_185536</name>
</gene>
<accession>A0A9D4DMF1</accession>
<keyword evidence="2" id="KW-1185">Reference proteome</keyword>
<evidence type="ECO:0000313" key="1">
    <source>
        <dbReference type="EMBL" id="KAH3750995.1"/>
    </source>
</evidence>
<name>A0A9D4DMF1_DREPO</name>
<dbReference type="AlphaFoldDB" id="A0A9D4DMF1"/>
<reference evidence="1" key="1">
    <citation type="journal article" date="2019" name="bioRxiv">
        <title>The Genome of the Zebra Mussel, Dreissena polymorpha: A Resource for Invasive Species Research.</title>
        <authorList>
            <person name="McCartney M.A."/>
            <person name="Auch B."/>
            <person name="Kono T."/>
            <person name="Mallez S."/>
            <person name="Zhang Y."/>
            <person name="Obille A."/>
            <person name="Becker A."/>
            <person name="Abrahante J.E."/>
            <person name="Garbe J."/>
            <person name="Badalamenti J.P."/>
            <person name="Herman A."/>
            <person name="Mangelson H."/>
            <person name="Liachko I."/>
            <person name="Sullivan S."/>
            <person name="Sone E.D."/>
            <person name="Koren S."/>
            <person name="Silverstein K.A.T."/>
            <person name="Beckman K.B."/>
            <person name="Gohl D.M."/>
        </authorList>
    </citation>
    <scope>NUCLEOTIDE SEQUENCE</scope>
    <source>
        <strain evidence="1">Duluth1</strain>
        <tissue evidence="1">Whole animal</tissue>
    </source>
</reference>
<protein>
    <submittedName>
        <fullName evidence="1">Uncharacterized protein</fullName>
    </submittedName>
</protein>
<organism evidence="1 2">
    <name type="scientific">Dreissena polymorpha</name>
    <name type="common">Zebra mussel</name>
    <name type="synonym">Mytilus polymorpha</name>
    <dbReference type="NCBI Taxonomy" id="45954"/>
    <lineage>
        <taxon>Eukaryota</taxon>
        <taxon>Metazoa</taxon>
        <taxon>Spiralia</taxon>
        <taxon>Lophotrochozoa</taxon>
        <taxon>Mollusca</taxon>
        <taxon>Bivalvia</taxon>
        <taxon>Autobranchia</taxon>
        <taxon>Heteroconchia</taxon>
        <taxon>Euheterodonta</taxon>
        <taxon>Imparidentia</taxon>
        <taxon>Neoheterodontei</taxon>
        <taxon>Myida</taxon>
        <taxon>Dreissenoidea</taxon>
        <taxon>Dreissenidae</taxon>
        <taxon>Dreissena</taxon>
    </lineage>
</organism>